<dbReference type="InterPro" id="IPR001304">
    <property type="entry name" value="C-type_lectin-like"/>
</dbReference>
<evidence type="ECO:0000259" key="2">
    <source>
        <dbReference type="PROSITE" id="PS50041"/>
    </source>
</evidence>
<dbReference type="CDD" id="cd00037">
    <property type="entry name" value="CLECT"/>
    <property type="match status" value="2"/>
</dbReference>
<gene>
    <name evidence="3" type="ORF">MSPICULIGERA_LOCUS1087</name>
</gene>
<organism evidence="3 4">
    <name type="scientific">Mesorhabditis spiculigera</name>
    <dbReference type="NCBI Taxonomy" id="96644"/>
    <lineage>
        <taxon>Eukaryota</taxon>
        <taxon>Metazoa</taxon>
        <taxon>Ecdysozoa</taxon>
        <taxon>Nematoda</taxon>
        <taxon>Chromadorea</taxon>
        <taxon>Rhabditida</taxon>
        <taxon>Rhabditina</taxon>
        <taxon>Rhabditomorpha</taxon>
        <taxon>Rhabditoidea</taxon>
        <taxon>Rhabditidae</taxon>
        <taxon>Mesorhabditinae</taxon>
        <taxon>Mesorhabditis</taxon>
    </lineage>
</organism>
<sequence length="401" mass="44985">MKACENLDAKYAVPANDTSIIIRADQAPSHLLKNERFGISKINVDGQWHEYKKVVLQRREFWVRTIPGPVEVVCLGITEKHQICTSWGEITDMDETNQRRLRSDGKCPPCPAGNAQAKPKVEDRDIPATECGDGWEKVFATNSCHKLLDGQAFWKAEKECVNLGGHLTSIKSSDEQLVMLGKQKRWSPGNAIWIGGYNMQINGRVDFWWLDSPGQNMTYTNYGPAEPAADLFCLLFGPGGNWSSALCSEVHQAFCQRPLGPPKVLDDPKCEDGWIPCKETQRCYKADRATMDFVSARESCLQQDADLTTVHSYWENEVIIEAAAAAGADKAWMGSRKENHKWGWVNGEPYDFEVNHGLDPVRFNGACLIVFGAVDVNSTAWLHRNDDVDCTNQLKHLQEHS</sequence>
<comment type="caution">
    <text evidence="3">The sequence shown here is derived from an EMBL/GenBank/DDBJ whole genome shotgun (WGS) entry which is preliminary data.</text>
</comment>
<evidence type="ECO:0000313" key="3">
    <source>
        <dbReference type="EMBL" id="CAJ0558809.1"/>
    </source>
</evidence>
<evidence type="ECO:0000313" key="4">
    <source>
        <dbReference type="Proteomes" id="UP001177023"/>
    </source>
</evidence>
<reference evidence="3" key="1">
    <citation type="submission" date="2023-06" db="EMBL/GenBank/DDBJ databases">
        <authorList>
            <person name="Delattre M."/>
        </authorList>
    </citation>
    <scope>NUCLEOTIDE SEQUENCE</scope>
    <source>
        <strain evidence="3">AF72</strain>
    </source>
</reference>
<evidence type="ECO:0000256" key="1">
    <source>
        <dbReference type="SAM" id="MobiDB-lite"/>
    </source>
</evidence>
<dbReference type="Pfam" id="PF00059">
    <property type="entry name" value="Lectin_C"/>
    <property type="match status" value="2"/>
</dbReference>
<dbReference type="PROSITE" id="PS50041">
    <property type="entry name" value="C_TYPE_LECTIN_2"/>
    <property type="match status" value="2"/>
</dbReference>
<proteinExistence type="predicted"/>
<dbReference type="Gene3D" id="3.10.100.10">
    <property type="entry name" value="Mannose-Binding Protein A, subunit A"/>
    <property type="match status" value="2"/>
</dbReference>
<dbReference type="Proteomes" id="UP001177023">
    <property type="component" value="Unassembled WGS sequence"/>
</dbReference>
<dbReference type="SMART" id="SM00034">
    <property type="entry name" value="CLECT"/>
    <property type="match status" value="2"/>
</dbReference>
<feature type="region of interest" description="Disordered" evidence="1">
    <location>
        <begin position="100"/>
        <end position="121"/>
    </location>
</feature>
<protein>
    <recommendedName>
        <fullName evidence="2">C-type lectin domain-containing protein</fullName>
    </recommendedName>
</protein>
<feature type="domain" description="C-type lectin" evidence="2">
    <location>
        <begin position="140"/>
        <end position="256"/>
    </location>
</feature>
<dbReference type="InterPro" id="IPR050111">
    <property type="entry name" value="C-type_lectin/snaclec_domain"/>
</dbReference>
<dbReference type="SUPFAM" id="SSF56436">
    <property type="entry name" value="C-type lectin-like"/>
    <property type="match status" value="2"/>
</dbReference>
<name>A0AA36C4S4_9BILA</name>
<dbReference type="InterPro" id="IPR016186">
    <property type="entry name" value="C-type_lectin-like/link_sf"/>
</dbReference>
<keyword evidence="4" id="KW-1185">Reference proteome</keyword>
<feature type="non-terminal residue" evidence="3">
    <location>
        <position position="1"/>
    </location>
</feature>
<feature type="domain" description="C-type lectin" evidence="2">
    <location>
        <begin position="279"/>
        <end position="381"/>
    </location>
</feature>
<dbReference type="AlphaFoldDB" id="A0AA36C4S4"/>
<dbReference type="PANTHER" id="PTHR22803">
    <property type="entry name" value="MANNOSE, PHOSPHOLIPASE, LECTIN RECEPTOR RELATED"/>
    <property type="match status" value="1"/>
</dbReference>
<dbReference type="InterPro" id="IPR016187">
    <property type="entry name" value="CTDL_fold"/>
</dbReference>
<dbReference type="EMBL" id="CATQJA010000271">
    <property type="protein sequence ID" value="CAJ0558809.1"/>
    <property type="molecule type" value="Genomic_DNA"/>
</dbReference>
<accession>A0AA36C4S4</accession>